<accession>A0ABW4CTD2</accession>
<dbReference type="Pfam" id="PF03176">
    <property type="entry name" value="MMPL"/>
    <property type="match status" value="2"/>
</dbReference>
<dbReference type="Proteomes" id="UP001597212">
    <property type="component" value="Unassembled WGS sequence"/>
</dbReference>
<evidence type="ECO:0000259" key="8">
    <source>
        <dbReference type="PROSITE" id="PS50156"/>
    </source>
</evidence>
<feature type="transmembrane region" description="Helical" evidence="7">
    <location>
        <begin position="279"/>
        <end position="300"/>
    </location>
</feature>
<dbReference type="InterPro" id="IPR004869">
    <property type="entry name" value="MMPL_dom"/>
</dbReference>
<reference evidence="10" key="1">
    <citation type="journal article" date="2019" name="Int. J. Syst. Evol. Microbiol.">
        <title>The Global Catalogue of Microorganisms (GCM) 10K type strain sequencing project: providing services to taxonomists for standard genome sequencing and annotation.</title>
        <authorList>
            <consortium name="The Broad Institute Genomics Platform"/>
            <consortium name="The Broad Institute Genome Sequencing Center for Infectious Disease"/>
            <person name="Wu L."/>
            <person name="Ma J."/>
        </authorList>
    </citation>
    <scope>NUCLEOTIDE SEQUENCE [LARGE SCALE GENOMIC DNA]</scope>
    <source>
        <strain evidence="10">CCM 8912</strain>
    </source>
</reference>
<evidence type="ECO:0000256" key="7">
    <source>
        <dbReference type="SAM" id="Phobius"/>
    </source>
</evidence>
<dbReference type="NCBIfam" id="TIGR03057">
    <property type="entry name" value="xxxLxxG_by_4"/>
    <property type="match status" value="3"/>
</dbReference>
<feature type="transmembrane region" description="Helical" evidence="7">
    <location>
        <begin position="961"/>
        <end position="978"/>
    </location>
</feature>
<evidence type="ECO:0000256" key="2">
    <source>
        <dbReference type="ARBA" id="ARBA00010157"/>
    </source>
</evidence>
<feature type="transmembrane region" description="Helical" evidence="7">
    <location>
        <begin position="176"/>
        <end position="192"/>
    </location>
</feature>
<feature type="transmembrane region" description="Helical" evidence="7">
    <location>
        <begin position="998"/>
        <end position="1017"/>
    </location>
</feature>
<feature type="transmembrane region" description="Helical" evidence="7">
    <location>
        <begin position="936"/>
        <end position="954"/>
    </location>
</feature>
<name>A0ABW4CTD2_9LACO</name>
<dbReference type="SUPFAM" id="SSF82866">
    <property type="entry name" value="Multidrug efflux transporter AcrB transmembrane domain"/>
    <property type="match status" value="2"/>
</dbReference>
<evidence type="ECO:0000313" key="10">
    <source>
        <dbReference type="Proteomes" id="UP001597212"/>
    </source>
</evidence>
<comment type="similarity">
    <text evidence="2">Belongs to the resistance-nodulation-cell division (RND) (TC 2.A.6) family. MmpL subfamily.</text>
</comment>
<dbReference type="EMBL" id="JBHTOK010000019">
    <property type="protein sequence ID" value="MFD1440636.1"/>
    <property type="molecule type" value="Genomic_DNA"/>
</dbReference>
<feature type="transmembrane region" description="Helical" evidence="7">
    <location>
        <begin position="1064"/>
        <end position="1093"/>
    </location>
</feature>
<comment type="caution">
    <text evidence="9">The sequence shown here is derived from an EMBL/GenBank/DDBJ whole genome shotgun (WGS) entry which is preliminary data.</text>
</comment>
<feature type="transmembrane region" description="Helical" evidence="7">
    <location>
        <begin position="232"/>
        <end position="254"/>
    </location>
</feature>
<evidence type="ECO:0000256" key="5">
    <source>
        <dbReference type="ARBA" id="ARBA00022989"/>
    </source>
</evidence>
<feature type="domain" description="SSD" evidence="8">
    <location>
        <begin position="967"/>
        <end position="1093"/>
    </location>
</feature>
<dbReference type="PROSITE" id="PS50156">
    <property type="entry name" value="SSD"/>
    <property type="match status" value="1"/>
</dbReference>
<dbReference type="InterPro" id="IPR000731">
    <property type="entry name" value="SSD"/>
</dbReference>
<feature type="transmembrane region" description="Helical" evidence="7">
    <location>
        <begin position="361"/>
        <end position="379"/>
    </location>
</feature>
<keyword evidence="10" id="KW-1185">Reference proteome</keyword>
<dbReference type="Gene3D" id="1.10.287.950">
    <property type="entry name" value="Methyl-accepting chemotaxis protein"/>
    <property type="match status" value="2"/>
</dbReference>
<sequence>MKKFFEHHGLAAITWLIVVVLAVVFMPDVNALVRDNGAVKLPNNVESEVATRIQKKANGKPVRTYTAVFSNGNQALTAAQTKRIDRTLHDLKSESGLRVKSVMRPNDNAETRKQLIAKDKTTQLAQITVKDGPLVKTQVAKLRAQLKVKGLKTYVTGADALNDDFTNVTEKGIQKTEIIAIIFIFIVLIIVFRSPIVPVLSLVNVGVAFITSLSVVMNLAKYVNFPISNFTQVFMVIVLFGIGTDYNILLYDYFKGQLAKGKSALEATRATRRHGGRTVLYSGVSVLIGFSVLWLAKFSFYQSASAVAIGVLVLLPVLLTLNMFFMATLGARMFWPSKIDGAETSSKLWYGLSRASMSKPALWLAAIAVLAVPFTLAMMNAKESFNNAEEVPSTYQSKQGYLVIEDHFSKGMTEPATVYIQSKTPMDTPAKLAAVDELTQYLQKEPGVKTVASVTEPGGSKLDQMYLRSQLNTITKGLKTSEKGLATIKSGLSGASTQMKAANVSGSMGQVQQLANGTDQLQSKMQEMQAGLSTYTAGVNAANTGAQSLSKGVSAVNTGTQTLNRSAGQLASGASQLSQGAQAVSAGVDQTNAGAASLSQYAGQVAGGTSQLNASVQSLTQGAAGMSTQLTALQSSLKAYQAQAQQLVAYLNSQPGQGQAMGSQTAAALNQLNAGLTQINGGTAALQNGMTEASRDVPTLNNGAAQLASGAAALSRGTGTLSQGTQKLAANLAALSLGTNQAVSGIGTLASGTGQAAAGASTLAAGTGKLAANSATLNSGAGQLTAGSQQVNAGVQELNTKLQQMSSQLTKLEDGLGSATDGLSALEKGSNSMDQYLTELQGSYMGNQFYLPKASVHSKAFKPALDAYMYDNNKITTMTIVLKGDPNSDQTDKRFGVLQRDLAAKVKHSSLAGTTVAIGGQTAQNHDLRSLANGDFLRTASIMVIGIFIALIFVTESVLQPITILGTLITAYVASMGMTRLLSNVVLGRPLLSWNTPFFTFIMLMALGVDYSIFLMVRFRDGRQEPDIRIRMLKAATIIGAVVLSAAVILGGTFAALMPSGVTTLIQVALGVIIGLILLVILLPITTSALVSLNEWHNEREHKAPDQDED</sequence>
<feature type="transmembrane region" description="Helical" evidence="7">
    <location>
        <begin position="1038"/>
        <end position="1058"/>
    </location>
</feature>
<feature type="transmembrane region" description="Helical" evidence="7">
    <location>
        <begin position="306"/>
        <end position="329"/>
    </location>
</feature>
<dbReference type="InterPro" id="IPR023908">
    <property type="entry name" value="xxxLxxG_rpt"/>
</dbReference>
<protein>
    <submittedName>
        <fullName evidence="9">MMPL family transporter</fullName>
    </submittedName>
</protein>
<evidence type="ECO:0000313" key="9">
    <source>
        <dbReference type="EMBL" id="MFD1440636.1"/>
    </source>
</evidence>
<proteinExistence type="inferred from homology"/>
<dbReference type="RefSeq" id="WP_125754539.1">
    <property type="nucleotide sequence ID" value="NZ_JBHTOK010000019.1"/>
</dbReference>
<comment type="subcellular location">
    <subcellularLocation>
        <location evidence="1">Cell membrane</location>
        <topology evidence="1">Multi-pass membrane protein</topology>
    </subcellularLocation>
</comment>
<dbReference type="PANTHER" id="PTHR33406">
    <property type="entry name" value="MEMBRANE PROTEIN MJ1562-RELATED"/>
    <property type="match status" value="1"/>
</dbReference>
<evidence type="ECO:0000256" key="3">
    <source>
        <dbReference type="ARBA" id="ARBA00022475"/>
    </source>
</evidence>
<keyword evidence="4 7" id="KW-0812">Transmembrane</keyword>
<keyword evidence="3" id="KW-1003">Cell membrane</keyword>
<keyword evidence="5 7" id="KW-1133">Transmembrane helix</keyword>
<dbReference type="Gene3D" id="1.20.1640.10">
    <property type="entry name" value="Multidrug efflux transporter AcrB transmembrane domain"/>
    <property type="match status" value="2"/>
</dbReference>
<evidence type="ECO:0000256" key="6">
    <source>
        <dbReference type="ARBA" id="ARBA00023136"/>
    </source>
</evidence>
<evidence type="ECO:0000256" key="1">
    <source>
        <dbReference type="ARBA" id="ARBA00004651"/>
    </source>
</evidence>
<keyword evidence="6 7" id="KW-0472">Membrane</keyword>
<dbReference type="InterPro" id="IPR050545">
    <property type="entry name" value="Mycobact_MmpL"/>
</dbReference>
<evidence type="ECO:0000256" key="4">
    <source>
        <dbReference type="ARBA" id="ARBA00022692"/>
    </source>
</evidence>
<organism evidence="9 10">
    <name type="scientific">Lacticaseibacillus hegangensis</name>
    <dbReference type="NCBI Taxonomy" id="2486010"/>
    <lineage>
        <taxon>Bacteria</taxon>
        <taxon>Bacillati</taxon>
        <taxon>Bacillota</taxon>
        <taxon>Bacilli</taxon>
        <taxon>Lactobacillales</taxon>
        <taxon>Lactobacillaceae</taxon>
        <taxon>Lacticaseibacillus</taxon>
    </lineage>
</organism>
<gene>
    <name evidence="9" type="ORF">ACFQ5K_04420</name>
</gene>
<dbReference type="PANTHER" id="PTHR33406:SF6">
    <property type="entry name" value="MEMBRANE PROTEIN YDGH-RELATED"/>
    <property type="match status" value="1"/>
</dbReference>